<dbReference type="EMBL" id="JADYXP020000001">
    <property type="protein sequence ID" value="KAL0133053.1"/>
    <property type="molecule type" value="Genomic_DNA"/>
</dbReference>
<evidence type="ECO:0000313" key="1">
    <source>
        <dbReference type="EMBL" id="KAL0133053.1"/>
    </source>
</evidence>
<comment type="caution">
    <text evidence="1">The sequence shown here is derived from an EMBL/GenBank/DDBJ whole genome shotgun (WGS) entry which is preliminary data.</text>
</comment>
<name>A0AAW2H0W7_9HYME</name>
<reference evidence="1 2" key="1">
    <citation type="submission" date="2023-03" db="EMBL/GenBank/DDBJ databases">
        <title>High recombination rates correlate with genetic variation in Cardiocondyla obscurior ants.</title>
        <authorList>
            <person name="Errbii M."/>
        </authorList>
    </citation>
    <scope>NUCLEOTIDE SEQUENCE [LARGE SCALE GENOMIC DNA]</scope>
    <source>
        <strain evidence="1">Alpha-2009</strain>
        <tissue evidence="1">Whole body</tissue>
    </source>
</reference>
<accession>A0AAW2H0W7</accession>
<dbReference type="Proteomes" id="UP001430953">
    <property type="component" value="Unassembled WGS sequence"/>
</dbReference>
<dbReference type="AlphaFoldDB" id="A0AAW2H0W7"/>
<evidence type="ECO:0000313" key="2">
    <source>
        <dbReference type="Proteomes" id="UP001430953"/>
    </source>
</evidence>
<organism evidence="1 2">
    <name type="scientific">Cardiocondyla obscurior</name>
    <dbReference type="NCBI Taxonomy" id="286306"/>
    <lineage>
        <taxon>Eukaryota</taxon>
        <taxon>Metazoa</taxon>
        <taxon>Ecdysozoa</taxon>
        <taxon>Arthropoda</taxon>
        <taxon>Hexapoda</taxon>
        <taxon>Insecta</taxon>
        <taxon>Pterygota</taxon>
        <taxon>Neoptera</taxon>
        <taxon>Endopterygota</taxon>
        <taxon>Hymenoptera</taxon>
        <taxon>Apocrita</taxon>
        <taxon>Aculeata</taxon>
        <taxon>Formicoidea</taxon>
        <taxon>Formicidae</taxon>
        <taxon>Myrmicinae</taxon>
        <taxon>Cardiocondyla</taxon>
    </lineage>
</organism>
<keyword evidence="2" id="KW-1185">Reference proteome</keyword>
<protein>
    <submittedName>
        <fullName evidence="1">Uncharacterized protein</fullName>
    </submittedName>
</protein>
<sequence>MRKCCICVARETIYNKYSQNRPGQRFLIVLSAARYVRQNQTTRVYQRGRAASTVIAHSLTILCSRASSRYARQYSATGGYVKTSVI</sequence>
<proteinExistence type="predicted"/>
<gene>
    <name evidence="1" type="ORF">PUN28_000656</name>
</gene>